<name>A0A2U3Q8D1_9BRAD</name>
<dbReference type="KEGG" id="bvz:BRAD3257_6806"/>
<dbReference type="Gene3D" id="3.20.20.80">
    <property type="entry name" value="Glycosidases"/>
    <property type="match status" value="1"/>
</dbReference>
<evidence type="ECO:0000313" key="2">
    <source>
        <dbReference type="Proteomes" id="UP000246085"/>
    </source>
</evidence>
<sequence>MPFGFRIVVAVLLFVGAPVSGGELQVNGFPTDANFFPIGVWLQSPTRAASYKAIGINTFVGLYEGPTEEQLAALARQHMFAIAGQNDVALKSVNRHVIKAWMQEDEPDNAQPIGPGVYGTCIPAIEVARRTREMKARDPTRPIMINFGQGVANEFWRGRGPCNGDQGYYDTAIQGADLLSYDIYPVGSTTPQVKGRLEYVARGVTNLAKRATDGQSVWMALETTALDPTRRPTAAEVRAEIWMALVHGATGIFYFVHEFKPTFREDAIFRYPDIVEEVTKTNRLILSLSPALKSPSVSGAISVSSQVPIATMVKVYKDNTYIFAVAMQNSPSTARITVNNVHQTSARVIGEGRSVSLAQGSFEDQFEGYGVHLYQIP</sequence>
<gene>
    <name evidence="1" type="ORF">BRAD3257_6806</name>
</gene>
<proteinExistence type="predicted"/>
<protein>
    <submittedName>
        <fullName evidence="1">Putative glycosyl hydrolase</fullName>
    </submittedName>
</protein>
<dbReference type="RefSeq" id="WP_122405000.1">
    <property type="nucleotide sequence ID" value="NZ_LS398110.1"/>
</dbReference>
<keyword evidence="1" id="KW-0378">Hydrolase</keyword>
<reference evidence="1 2" key="1">
    <citation type="submission" date="2018-03" db="EMBL/GenBank/DDBJ databases">
        <authorList>
            <person name="Gully D."/>
        </authorList>
    </citation>
    <scope>NUCLEOTIDE SEQUENCE [LARGE SCALE GENOMIC DNA]</scope>
    <source>
        <strain evidence="1">ORS3257</strain>
    </source>
</reference>
<organism evidence="1 2">
    <name type="scientific">Bradyrhizobium vignae</name>
    <dbReference type="NCBI Taxonomy" id="1549949"/>
    <lineage>
        <taxon>Bacteria</taxon>
        <taxon>Pseudomonadati</taxon>
        <taxon>Pseudomonadota</taxon>
        <taxon>Alphaproteobacteria</taxon>
        <taxon>Hyphomicrobiales</taxon>
        <taxon>Nitrobacteraceae</taxon>
        <taxon>Bradyrhizobium</taxon>
    </lineage>
</organism>
<dbReference type="SUPFAM" id="SSF51445">
    <property type="entry name" value="(Trans)glycosidases"/>
    <property type="match status" value="1"/>
</dbReference>
<dbReference type="InterPro" id="IPR017853">
    <property type="entry name" value="GH"/>
</dbReference>
<accession>A0A2U3Q8D1</accession>
<dbReference type="GO" id="GO:0016787">
    <property type="term" value="F:hydrolase activity"/>
    <property type="evidence" value="ECO:0007669"/>
    <property type="project" value="UniProtKB-KW"/>
</dbReference>
<dbReference type="AlphaFoldDB" id="A0A2U3Q8D1"/>
<evidence type="ECO:0000313" key="1">
    <source>
        <dbReference type="EMBL" id="SPP97682.1"/>
    </source>
</evidence>
<dbReference type="EMBL" id="LS398110">
    <property type="protein sequence ID" value="SPP97682.1"/>
    <property type="molecule type" value="Genomic_DNA"/>
</dbReference>
<dbReference type="Proteomes" id="UP000246085">
    <property type="component" value="Chromosome BRAD3257"/>
</dbReference>